<dbReference type="EMBL" id="FWYD01000008">
    <property type="protein sequence ID" value="SMC86276.1"/>
    <property type="molecule type" value="Genomic_DNA"/>
</dbReference>
<dbReference type="PANTHER" id="PTHR24096">
    <property type="entry name" value="LONG-CHAIN-FATTY-ACID--COA LIGASE"/>
    <property type="match status" value="1"/>
</dbReference>
<proteinExistence type="predicted"/>
<dbReference type="SUPFAM" id="SSF56801">
    <property type="entry name" value="Acetyl-CoA synthetase-like"/>
    <property type="match status" value="1"/>
</dbReference>
<dbReference type="Proteomes" id="UP000192330">
    <property type="component" value="Unassembled WGS sequence"/>
</dbReference>
<feature type="domain" description="AMP-dependent synthetase/ligase" evidence="1">
    <location>
        <begin position="80"/>
        <end position="459"/>
    </location>
</feature>
<dbReference type="STRING" id="1387277.SAMN06295998_10884"/>
<sequence>MCKVTQIAFVLALCCGFCFDVNKFRRPPWEGAISNTMNIRKPKVWAPVLESKTRADGSILIRRVDPLRAYPEAITACIAHWADVAPERTWMAERGADGDWLRVSYAELRNVVTRVGQMLLDADLSVERPLLILSRNSLEHAIMALAAQHVGIASAAISPAYSLVSTDHEKLRAVIGQITPGLVFTQSGSEYRTAIEAAVPASIPVVCVTDPFAGRAVRLWDNVVATRPTEAVAQAHAAVTPDTVAKFLFTSGTTGSPKPVIRTHRMRCANQQQVRDCFAFMADEPPVLVDWAPWNHTASGNKLFNMPLYNGGTYYIDHGRPSPDGMAETLRNLREIAPTWFFNVPAGVELLVHAMEDDAQLRENFFSRLNMLMYAGAGLAQHTWDRLVELSQEMRGAQVLMTTGLGATETGPFSLYCTQPQARPGNVGISAQGVEMKLMPADDKLELRLRGPNITPGYWRNPALTAAAFDEEGFYRLGDAVRYAEAGMPERGFFFDRRIAENFKLAPEPGWPSVRCGQSCWTSWGASCAMPSSPARTRQNRAHCWCRSGCGCARLRLTPRPRPRSRCWRIPECGPQWAEGQRPMLRLRPDRRHASPMSS</sequence>
<organism evidence="2 3">
    <name type="scientific">Primorskyibacter flagellatus</name>
    <dbReference type="NCBI Taxonomy" id="1387277"/>
    <lineage>
        <taxon>Bacteria</taxon>
        <taxon>Pseudomonadati</taxon>
        <taxon>Pseudomonadota</taxon>
        <taxon>Alphaproteobacteria</taxon>
        <taxon>Rhodobacterales</taxon>
        <taxon>Roseobacteraceae</taxon>
        <taxon>Primorskyibacter</taxon>
    </lineage>
</organism>
<dbReference type="Pfam" id="PF00501">
    <property type="entry name" value="AMP-binding"/>
    <property type="match status" value="1"/>
</dbReference>
<dbReference type="InterPro" id="IPR042099">
    <property type="entry name" value="ANL_N_sf"/>
</dbReference>
<dbReference type="InterPro" id="IPR000873">
    <property type="entry name" value="AMP-dep_synth/lig_dom"/>
</dbReference>
<dbReference type="Gene3D" id="3.40.50.12780">
    <property type="entry name" value="N-terminal domain of ligase-like"/>
    <property type="match status" value="1"/>
</dbReference>
<dbReference type="GO" id="GO:0016405">
    <property type="term" value="F:CoA-ligase activity"/>
    <property type="evidence" value="ECO:0007669"/>
    <property type="project" value="TreeGrafter"/>
</dbReference>
<evidence type="ECO:0000313" key="2">
    <source>
        <dbReference type="EMBL" id="SMC86276.1"/>
    </source>
</evidence>
<evidence type="ECO:0000259" key="1">
    <source>
        <dbReference type="Pfam" id="PF00501"/>
    </source>
</evidence>
<protein>
    <submittedName>
        <fullName evidence="2">Trans-feruloyl-CoA synthase</fullName>
    </submittedName>
</protein>
<dbReference type="PANTHER" id="PTHR24096:SF420">
    <property type="entry name" value="LONG-CHAIN-FATTY-ACID--COA LIGASE-RELATED"/>
    <property type="match status" value="1"/>
</dbReference>
<reference evidence="2 3" key="1">
    <citation type="submission" date="2017-04" db="EMBL/GenBank/DDBJ databases">
        <authorList>
            <person name="Afonso C.L."/>
            <person name="Miller P.J."/>
            <person name="Scott M.A."/>
            <person name="Spackman E."/>
            <person name="Goraichik I."/>
            <person name="Dimitrov K.M."/>
            <person name="Suarez D.L."/>
            <person name="Swayne D.E."/>
        </authorList>
    </citation>
    <scope>NUCLEOTIDE SEQUENCE [LARGE SCALE GENOMIC DNA]</scope>
    <source>
        <strain evidence="2 3">CGMCC 1.12644</strain>
    </source>
</reference>
<name>A0A1W2CMM9_9RHOB</name>
<accession>A0A1W2CMM9</accession>
<dbReference type="AlphaFoldDB" id="A0A1W2CMM9"/>
<gene>
    <name evidence="2" type="ORF">SAMN06295998_10884</name>
</gene>
<evidence type="ECO:0000313" key="3">
    <source>
        <dbReference type="Proteomes" id="UP000192330"/>
    </source>
</evidence>
<dbReference type="InterPro" id="IPR020845">
    <property type="entry name" value="AMP-binding_CS"/>
</dbReference>
<keyword evidence="3" id="KW-1185">Reference proteome</keyword>
<dbReference type="PROSITE" id="PS00455">
    <property type="entry name" value="AMP_BINDING"/>
    <property type="match status" value="1"/>
</dbReference>